<dbReference type="GO" id="GO:0006508">
    <property type="term" value="P:proteolysis"/>
    <property type="evidence" value="ECO:0007669"/>
    <property type="project" value="UniProtKB-KW"/>
</dbReference>
<proteinExistence type="inferred from homology"/>
<name>A0A9W8LJB8_9FUNG</name>
<evidence type="ECO:0000313" key="9">
    <source>
        <dbReference type="Proteomes" id="UP001140217"/>
    </source>
</evidence>
<keyword evidence="2" id="KW-0597">Phosphoprotein</keyword>
<feature type="region of interest" description="Disordered" evidence="6">
    <location>
        <begin position="126"/>
        <end position="174"/>
    </location>
</feature>
<evidence type="ECO:0000256" key="5">
    <source>
        <dbReference type="ARBA" id="ARBA00022801"/>
    </source>
</evidence>
<dbReference type="GO" id="GO:0005737">
    <property type="term" value="C:cytoplasm"/>
    <property type="evidence" value="ECO:0007669"/>
    <property type="project" value="TreeGrafter"/>
</dbReference>
<dbReference type="EMBL" id="JANBUL010000074">
    <property type="protein sequence ID" value="KAJ2782371.1"/>
    <property type="molecule type" value="Genomic_DNA"/>
</dbReference>
<feature type="region of interest" description="Disordered" evidence="6">
    <location>
        <begin position="734"/>
        <end position="767"/>
    </location>
</feature>
<dbReference type="Gene3D" id="3.40.395.10">
    <property type="entry name" value="Adenoviral Proteinase, Chain A"/>
    <property type="match status" value="1"/>
</dbReference>
<feature type="region of interest" description="Disordered" evidence="6">
    <location>
        <begin position="995"/>
        <end position="1072"/>
    </location>
</feature>
<feature type="compositionally biased region" description="Low complexity" evidence="6">
    <location>
        <begin position="140"/>
        <end position="169"/>
    </location>
</feature>
<accession>A0A9W8LJB8</accession>
<evidence type="ECO:0000256" key="3">
    <source>
        <dbReference type="ARBA" id="ARBA00022670"/>
    </source>
</evidence>
<reference evidence="8" key="1">
    <citation type="submission" date="2022-07" db="EMBL/GenBank/DDBJ databases">
        <title>Phylogenomic reconstructions and comparative analyses of Kickxellomycotina fungi.</title>
        <authorList>
            <person name="Reynolds N.K."/>
            <person name="Stajich J.E."/>
            <person name="Barry K."/>
            <person name="Grigoriev I.V."/>
            <person name="Crous P."/>
            <person name="Smith M.E."/>
        </authorList>
    </citation>
    <scope>NUCLEOTIDE SEQUENCE</scope>
    <source>
        <strain evidence="8">NBRC 105414</strain>
    </source>
</reference>
<feature type="compositionally biased region" description="Polar residues" evidence="6">
    <location>
        <begin position="296"/>
        <end position="310"/>
    </location>
</feature>
<dbReference type="GO" id="GO:0070139">
    <property type="term" value="F:SUMO-specific endopeptidase activity"/>
    <property type="evidence" value="ECO:0007669"/>
    <property type="project" value="TreeGrafter"/>
</dbReference>
<feature type="compositionally biased region" description="Low complexity" evidence="6">
    <location>
        <begin position="824"/>
        <end position="850"/>
    </location>
</feature>
<evidence type="ECO:0000256" key="6">
    <source>
        <dbReference type="SAM" id="MobiDB-lite"/>
    </source>
</evidence>
<comment type="caution">
    <text evidence="8">The sequence shown here is derived from an EMBL/GenBank/DDBJ whole genome shotgun (WGS) entry which is preliminary data.</text>
</comment>
<dbReference type="GO" id="GO:0005634">
    <property type="term" value="C:nucleus"/>
    <property type="evidence" value="ECO:0007669"/>
    <property type="project" value="TreeGrafter"/>
</dbReference>
<dbReference type="PANTHER" id="PTHR46896:SF3">
    <property type="entry name" value="FI06413P-RELATED"/>
    <property type="match status" value="1"/>
</dbReference>
<sequence length="1072" mass="113450">MDDAERTRNMVVRRKATVIEVPTTESIRRADLHGAAEPHQPRRRLSGRVKQLERTTRLGREPLALAAGPSQAAAPSRGRDAPPLQSRAAARPRADPQLSFVTSARAASARAANQLRALERVHEIHVDNSSEDEVVARGQAPGPAAAGPAPPTTTTTTTTTTTGPAAAAARVGPAVSSTADKIEGFSSPYKPPQPRLATLAGLAAKSQAPRPLGSVRCEDLFQGVARSPTKIVDRLRPMTRVRTDAGAAAPQPGSGTADAQARLAELEAQIKLPDVDPDAFFGAPPLSSSPPKRSGPSLSPRSRAPTKSSPARQSRGAAAQQQQQQQRGANIPAKKLPLLGAKVGRHLEQGGGGGSSRLSVTIRYVQRVLEIGGLRDGNEYMRIDSSDIAALEHMVHEGLAVVRIAPVETIENIFGVAIFDPSSSSPDLRDIVLCLQLPQKGSDAPVSRLVAVLQDDIRVGALDARAFREYVHELTRPLSIDLISSSDDEGAAAKTRSEGAPVHAGADPWSSVGSLGRRVSEPGAGGSSSNKRRSPAAPPGADAVGGMALRKYKLQRTAADLVRDVLGSAGGRVGDSHSGIIDDDDDDDDDDPVQCREFRFNDHTLRFKYPRGATKPIAVTGSDISRLYRGEFLNDTILEFYIRYIREGLRASNPALHSQCFFFNTFFFRKLSQRGRSVLADPGSTPADAVHQQLKKWTASVDLFEKRYIFVPINENTHWYLAIIANSKLLLPGSGSDGSSEQPLPPAEEPAAAAPAPSDTDTEMTDASRAVEAVERAMAGPEPSAGRDDAGPGAPPTESSPSQLDSAQPDSAQPDSAQPDSAHAQPDSAQPDSAQPDSAQPDSSQPAAAAEQPKPGGAKGAMVAVSFMGETREIREASYMDPLGTPAIVILDSLGGRHQPTFRLLRNYIRAEAGWRHGVEVADEAQVGKYAKVPLQNNLCDCGVFLLQYIEEFLKDPAGFMAMVLGGVSMRAMFTSHQMKQKRMDILGLATSLAEEHTRQQPAPDAAASGPDGADGEPDDAEASVVLYPTEPPAPKADAGADADTDADADMAAPDTVMPAAKATTEATTTSR</sequence>
<dbReference type="SUPFAM" id="SSF54001">
    <property type="entry name" value="Cysteine proteinases"/>
    <property type="match status" value="1"/>
</dbReference>
<feature type="compositionally biased region" description="Basic and acidic residues" evidence="6">
    <location>
        <begin position="50"/>
        <end position="60"/>
    </location>
</feature>
<evidence type="ECO:0000256" key="2">
    <source>
        <dbReference type="ARBA" id="ARBA00022553"/>
    </source>
</evidence>
<dbReference type="InterPro" id="IPR038765">
    <property type="entry name" value="Papain-like_cys_pep_sf"/>
</dbReference>
<evidence type="ECO:0000313" key="8">
    <source>
        <dbReference type="EMBL" id="KAJ2782371.1"/>
    </source>
</evidence>
<dbReference type="OrthoDB" id="442460at2759"/>
<organism evidence="8 9">
    <name type="scientific">Coemansia javaensis</name>
    <dbReference type="NCBI Taxonomy" id="2761396"/>
    <lineage>
        <taxon>Eukaryota</taxon>
        <taxon>Fungi</taxon>
        <taxon>Fungi incertae sedis</taxon>
        <taxon>Zoopagomycota</taxon>
        <taxon>Kickxellomycotina</taxon>
        <taxon>Kickxellomycetes</taxon>
        <taxon>Kickxellales</taxon>
        <taxon>Kickxellaceae</taxon>
        <taxon>Coemansia</taxon>
    </lineage>
</organism>
<dbReference type="InterPro" id="IPR051947">
    <property type="entry name" value="Sentrin-specific_protease"/>
</dbReference>
<feature type="compositionally biased region" description="Basic and acidic residues" evidence="6">
    <location>
        <begin position="29"/>
        <end position="40"/>
    </location>
</feature>
<feature type="region of interest" description="Disordered" evidence="6">
    <location>
        <begin position="779"/>
        <end position="858"/>
    </location>
</feature>
<feature type="compositionally biased region" description="Low complexity" evidence="6">
    <location>
        <begin position="1002"/>
        <end position="1012"/>
    </location>
</feature>
<feature type="compositionally biased region" description="Low complexity" evidence="6">
    <location>
        <begin position="1050"/>
        <end position="1072"/>
    </location>
</feature>
<dbReference type="InterPro" id="IPR003653">
    <property type="entry name" value="Peptidase_C48_C"/>
</dbReference>
<feature type="domain" description="Ubiquitin-like protease family profile" evidence="7">
    <location>
        <begin position="617"/>
        <end position="953"/>
    </location>
</feature>
<feature type="region of interest" description="Disordered" evidence="6">
    <location>
        <begin position="29"/>
        <end position="97"/>
    </location>
</feature>
<keyword evidence="3" id="KW-0645">Protease</keyword>
<evidence type="ECO:0000259" key="7">
    <source>
        <dbReference type="PROSITE" id="PS50600"/>
    </source>
</evidence>
<dbReference type="Proteomes" id="UP001140217">
    <property type="component" value="Unassembled WGS sequence"/>
</dbReference>
<comment type="similarity">
    <text evidence="1">Belongs to the peptidase C48 family.</text>
</comment>
<dbReference type="Pfam" id="PF02902">
    <property type="entry name" value="Peptidase_C48"/>
    <property type="match status" value="1"/>
</dbReference>
<dbReference type="PANTHER" id="PTHR46896">
    <property type="entry name" value="SENTRIN-SPECIFIC PROTEASE"/>
    <property type="match status" value="1"/>
</dbReference>
<feature type="compositionally biased region" description="Polar residues" evidence="6">
    <location>
        <begin position="797"/>
        <end position="819"/>
    </location>
</feature>
<dbReference type="PROSITE" id="PS50600">
    <property type="entry name" value="ULP_PROTEASE"/>
    <property type="match status" value="1"/>
</dbReference>
<evidence type="ECO:0000256" key="4">
    <source>
        <dbReference type="ARBA" id="ARBA00022786"/>
    </source>
</evidence>
<feature type="region of interest" description="Disordered" evidence="6">
    <location>
        <begin position="491"/>
        <end position="544"/>
    </location>
</feature>
<protein>
    <recommendedName>
        <fullName evidence="7">Ubiquitin-like protease family profile domain-containing protein</fullName>
    </recommendedName>
</protein>
<dbReference type="GO" id="GO:0016926">
    <property type="term" value="P:protein desumoylation"/>
    <property type="evidence" value="ECO:0007669"/>
    <property type="project" value="TreeGrafter"/>
</dbReference>
<evidence type="ECO:0000256" key="1">
    <source>
        <dbReference type="ARBA" id="ARBA00005234"/>
    </source>
</evidence>
<feature type="region of interest" description="Disordered" evidence="6">
    <location>
        <begin position="275"/>
        <end position="334"/>
    </location>
</feature>
<keyword evidence="9" id="KW-1185">Reference proteome</keyword>
<feature type="compositionally biased region" description="Low complexity" evidence="6">
    <location>
        <begin position="311"/>
        <end position="329"/>
    </location>
</feature>
<feature type="compositionally biased region" description="Low complexity" evidence="6">
    <location>
        <begin position="62"/>
        <end position="76"/>
    </location>
</feature>
<keyword evidence="5" id="KW-0378">Hydrolase</keyword>
<keyword evidence="4" id="KW-0833">Ubl conjugation pathway</keyword>
<dbReference type="AlphaFoldDB" id="A0A9W8LJB8"/>
<gene>
    <name evidence="8" type="ORF">H4R18_002304</name>
</gene>